<organism evidence="2 3">
    <name type="scientific">Candidatus Taylorbacteria bacterium CG10_big_fil_rev_8_21_14_0_10_41_48</name>
    <dbReference type="NCBI Taxonomy" id="1975024"/>
    <lineage>
        <taxon>Bacteria</taxon>
        <taxon>Candidatus Tayloriibacteriota</taxon>
    </lineage>
</organism>
<dbReference type="SMART" id="SM00471">
    <property type="entry name" value="HDc"/>
    <property type="match status" value="1"/>
</dbReference>
<dbReference type="InterPro" id="IPR006674">
    <property type="entry name" value="HD_domain"/>
</dbReference>
<dbReference type="CDD" id="cd00077">
    <property type="entry name" value="HDc"/>
    <property type="match status" value="1"/>
</dbReference>
<dbReference type="EMBL" id="PFEQ01000014">
    <property type="protein sequence ID" value="PJE73935.1"/>
    <property type="molecule type" value="Genomic_DNA"/>
</dbReference>
<dbReference type="PROSITE" id="PS51831">
    <property type="entry name" value="HD"/>
    <property type="match status" value="1"/>
</dbReference>
<dbReference type="AlphaFoldDB" id="A0A2M8LBG8"/>
<dbReference type="Gene3D" id="1.10.3210.10">
    <property type="entry name" value="Hypothetical protein af1432"/>
    <property type="match status" value="1"/>
</dbReference>
<proteinExistence type="predicted"/>
<evidence type="ECO:0000259" key="1">
    <source>
        <dbReference type="PROSITE" id="PS51831"/>
    </source>
</evidence>
<dbReference type="Pfam" id="PF01966">
    <property type="entry name" value="HD"/>
    <property type="match status" value="1"/>
</dbReference>
<name>A0A2M8LBG8_9BACT</name>
<accession>A0A2M8LBG8</accession>
<dbReference type="Proteomes" id="UP000228700">
    <property type="component" value="Unassembled WGS sequence"/>
</dbReference>
<gene>
    <name evidence="2" type="ORF">COV01_03800</name>
</gene>
<evidence type="ECO:0000313" key="2">
    <source>
        <dbReference type="EMBL" id="PJE73935.1"/>
    </source>
</evidence>
<dbReference type="InterPro" id="IPR003607">
    <property type="entry name" value="HD/PDEase_dom"/>
</dbReference>
<reference evidence="3" key="1">
    <citation type="submission" date="2017-09" db="EMBL/GenBank/DDBJ databases">
        <title>Depth-based differentiation of microbial function through sediment-hosted aquifers and enrichment of novel symbionts in the deep terrestrial subsurface.</title>
        <authorList>
            <person name="Probst A.J."/>
            <person name="Ladd B."/>
            <person name="Jarett J.K."/>
            <person name="Geller-Mcgrath D.E."/>
            <person name="Sieber C.M.K."/>
            <person name="Emerson J.B."/>
            <person name="Anantharaman K."/>
            <person name="Thomas B.C."/>
            <person name="Malmstrom R."/>
            <person name="Stieglmeier M."/>
            <person name="Klingl A."/>
            <person name="Woyke T."/>
            <person name="Ryan C.M."/>
            <person name="Banfield J.F."/>
        </authorList>
    </citation>
    <scope>NUCLEOTIDE SEQUENCE [LARGE SCALE GENOMIC DNA]</scope>
</reference>
<protein>
    <recommendedName>
        <fullName evidence="1">HD domain-containing protein</fullName>
    </recommendedName>
</protein>
<feature type="domain" description="HD" evidence="1">
    <location>
        <begin position="79"/>
        <end position="192"/>
    </location>
</feature>
<sequence>MKTIPDKELHARFVATRGVLSKLRTTSSRRRHTWENDFHAIGDPFVRDLSVILSSKAWRRMGGKNQVASSPLTPYIRDRATHVAEVMAHGARITEHLGLNTHLSLSIAAGHDIGHVPFGHQGEHYLAQKTGKPFTHEVMGVVVAQHIERRGAGLNLTHETLNGMYRHSGSNASVDMTPESWVIRYADKIAYLFADYNDFRRLKWKCSSALDDAMDWFGRNQRDRTFRTMVALCEESVAEGKVSFSTSEPARRFDALRKLMYREYSRVVEQDVGRILDPIYDFLERSTLVPPWIGIALLTDGEVCQLACDRRMLNSKTIMDTGLGEIIETHPTLASIDVLSLDLDW</sequence>
<dbReference type="SUPFAM" id="SSF109604">
    <property type="entry name" value="HD-domain/PDEase-like"/>
    <property type="match status" value="1"/>
</dbReference>
<evidence type="ECO:0000313" key="3">
    <source>
        <dbReference type="Proteomes" id="UP000228700"/>
    </source>
</evidence>
<comment type="caution">
    <text evidence="2">The sequence shown here is derived from an EMBL/GenBank/DDBJ whole genome shotgun (WGS) entry which is preliminary data.</text>
</comment>